<keyword evidence="2" id="KW-1185">Reference proteome</keyword>
<comment type="caution">
    <text evidence="1">The sequence shown here is derived from an EMBL/GenBank/DDBJ whole genome shotgun (WGS) entry which is preliminary data.</text>
</comment>
<name>A0ABM9PKU9_9FLAO</name>
<dbReference type="Pfam" id="PF20105">
    <property type="entry name" value="DUF6495"/>
    <property type="match status" value="1"/>
</dbReference>
<proteinExistence type="predicted"/>
<sequence length="160" mass="19063">MKYRQLTKEQFESLHEEFAKFLATQSIDVNEWNQIKKEKPQVAEEEMNVFSDVVWDDVLTRTQYLEHFSKNILNLFKCEEDKIHRIVIQIANPAINLLEQEGYHWLLKNTNSNEVDILEGTKKYQQERNPELFDLIEKGSTISKGELYEYFKKLITKESS</sequence>
<dbReference type="InterPro" id="IPR045470">
    <property type="entry name" value="DUF6495"/>
</dbReference>
<evidence type="ECO:0000313" key="2">
    <source>
        <dbReference type="Proteomes" id="UP001497602"/>
    </source>
</evidence>
<accession>A0ABM9PKU9</accession>
<evidence type="ECO:0008006" key="3">
    <source>
        <dbReference type="Google" id="ProtNLM"/>
    </source>
</evidence>
<protein>
    <recommendedName>
        <fullName evidence="3">Histidyl-tRNA synthetase</fullName>
    </recommendedName>
</protein>
<dbReference type="RefSeq" id="WP_348702927.1">
    <property type="nucleotide sequence ID" value="NZ_CAXIYA010000008.1"/>
</dbReference>
<evidence type="ECO:0000313" key="1">
    <source>
        <dbReference type="EMBL" id="CAL2106293.1"/>
    </source>
</evidence>
<organism evidence="1 2">
    <name type="scientific">Tenacibaculum vairaonense</name>
    <dbReference type="NCBI Taxonomy" id="3137860"/>
    <lineage>
        <taxon>Bacteria</taxon>
        <taxon>Pseudomonadati</taxon>
        <taxon>Bacteroidota</taxon>
        <taxon>Flavobacteriia</taxon>
        <taxon>Flavobacteriales</taxon>
        <taxon>Flavobacteriaceae</taxon>
        <taxon>Tenacibaculum</taxon>
    </lineage>
</organism>
<dbReference type="EMBL" id="CAXJRC010000012">
    <property type="protein sequence ID" value="CAL2106293.1"/>
    <property type="molecule type" value="Genomic_DNA"/>
</dbReference>
<gene>
    <name evidence="1" type="ORF">T190115A13A_200009</name>
</gene>
<reference evidence="1 2" key="1">
    <citation type="submission" date="2024-05" db="EMBL/GenBank/DDBJ databases">
        <authorList>
            <person name="Duchaud E."/>
        </authorList>
    </citation>
    <scope>NUCLEOTIDE SEQUENCE [LARGE SCALE GENOMIC DNA]</scope>
    <source>
        <strain evidence="1">Ena-SAMPLE-TAB-13-05-2024-13:56:06:370-140305</strain>
    </source>
</reference>
<dbReference type="Proteomes" id="UP001497602">
    <property type="component" value="Unassembled WGS sequence"/>
</dbReference>